<dbReference type="Pfam" id="PF01284">
    <property type="entry name" value="MARVEL"/>
    <property type="match status" value="1"/>
</dbReference>
<evidence type="ECO:0000256" key="5">
    <source>
        <dbReference type="ARBA" id="ARBA00023136"/>
    </source>
</evidence>
<keyword evidence="5 7" id="KW-0472">Membrane</keyword>
<gene>
    <name evidence="11" type="ORF">SMAX5B_007723</name>
</gene>
<keyword evidence="9" id="KW-0732">Signal</keyword>
<keyword evidence="4 8" id="KW-1133">Transmembrane helix</keyword>
<reference evidence="11 12" key="1">
    <citation type="submission" date="2017-12" db="EMBL/GenBank/DDBJ databases">
        <title>Integrating genomic resources of turbot (Scophthalmus maximus) in depth evaluation of genetic and physical mapping variation across individuals.</title>
        <authorList>
            <person name="Martinez P."/>
        </authorList>
    </citation>
    <scope>NUCLEOTIDE SEQUENCE [LARGE SCALE GENOMIC DNA]</scope>
</reference>
<dbReference type="EMBL" id="CP026244">
    <property type="protein sequence ID" value="AWO98017.1"/>
    <property type="molecule type" value="Genomic_DNA"/>
</dbReference>
<comment type="subcellular location">
    <subcellularLocation>
        <location evidence="1">Membrane</location>
        <topology evidence="1">Multi-pass membrane protein</topology>
    </subcellularLocation>
</comment>
<evidence type="ECO:0000313" key="12">
    <source>
        <dbReference type="Proteomes" id="UP000246464"/>
    </source>
</evidence>
<feature type="signal peptide" evidence="9">
    <location>
        <begin position="1"/>
        <end position="22"/>
    </location>
</feature>
<keyword evidence="3 7" id="KW-0812">Transmembrane</keyword>
<dbReference type="Proteomes" id="UP000246464">
    <property type="component" value="Chromosome 2"/>
</dbReference>
<dbReference type="AlphaFoldDB" id="A0A2U9B2C2"/>
<keyword evidence="6" id="KW-0325">Glycoprotein</keyword>
<dbReference type="PROSITE" id="PS51225">
    <property type="entry name" value="MARVEL"/>
    <property type="match status" value="1"/>
</dbReference>
<evidence type="ECO:0000256" key="9">
    <source>
        <dbReference type="SAM" id="SignalP"/>
    </source>
</evidence>
<feature type="chain" id="PRO_5015945022" evidence="9">
    <location>
        <begin position="23"/>
        <end position="403"/>
    </location>
</feature>
<keyword evidence="12" id="KW-1185">Reference proteome</keyword>
<evidence type="ECO:0000256" key="8">
    <source>
        <dbReference type="SAM" id="Phobius"/>
    </source>
</evidence>
<protein>
    <submittedName>
        <fullName evidence="11">Putative synaptophysin-like protein 1</fullName>
    </submittedName>
</protein>
<evidence type="ECO:0000256" key="7">
    <source>
        <dbReference type="PROSITE-ProRule" id="PRU00581"/>
    </source>
</evidence>
<feature type="domain" description="MARVEL" evidence="10">
    <location>
        <begin position="175"/>
        <end position="382"/>
    </location>
</feature>
<feature type="transmembrane region" description="Helical" evidence="8">
    <location>
        <begin position="295"/>
        <end position="316"/>
    </location>
</feature>
<evidence type="ECO:0000256" key="2">
    <source>
        <dbReference type="ARBA" id="ARBA00006476"/>
    </source>
</evidence>
<comment type="similarity">
    <text evidence="2">Belongs to the synaptophysin/synaptobrevin family.</text>
</comment>
<proteinExistence type="inferred from homology"/>
<dbReference type="PANTHER" id="PTHR10306">
    <property type="entry name" value="SYNAPTOPHYSIN"/>
    <property type="match status" value="1"/>
</dbReference>
<evidence type="ECO:0000256" key="1">
    <source>
        <dbReference type="ARBA" id="ARBA00004141"/>
    </source>
</evidence>
<evidence type="ECO:0000256" key="6">
    <source>
        <dbReference type="ARBA" id="ARBA00023180"/>
    </source>
</evidence>
<organism evidence="11 12">
    <name type="scientific">Scophthalmus maximus</name>
    <name type="common">Turbot</name>
    <name type="synonym">Psetta maxima</name>
    <dbReference type="NCBI Taxonomy" id="52904"/>
    <lineage>
        <taxon>Eukaryota</taxon>
        <taxon>Metazoa</taxon>
        <taxon>Chordata</taxon>
        <taxon>Craniata</taxon>
        <taxon>Vertebrata</taxon>
        <taxon>Euteleostomi</taxon>
        <taxon>Actinopterygii</taxon>
        <taxon>Neopterygii</taxon>
        <taxon>Teleostei</taxon>
        <taxon>Neoteleostei</taxon>
        <taxon>Acanthomorphata</taxon>
        <taxon>Carangaria</taxon>
        <taxon>Pleuronectiformes</taxon>
        <taxon>Pleuronectoidei</taxon>
        <taxon>Scophthalmidae</taxon>
        <taxon>Scophthalmus</taxon>
    </lineage>
</organism>
<dbReference type="PRINTS" id="PR00220">
    <property type="entry name" value="SYNAPTOPHYSN"/>
</dbReference>
<evidence type="ECO:0000256" key="4">
    <source>
        <dbReference type="ARBA" id="ARBA00022989"/>
    </source>
</evidence>
<dbReference type="InterPro" id="IPR001285">
    <property type="entry name" value="Synaptophysin/porin"/>
</dbReference>
<sequence length="403" mass="44472">MWLAISVSPVILLLHIRHFTHTHLGAARCDHDLTHFPPGTRNPVQFSVIFSFDLEETCDVTAPLASRRCLRPTRSHSDKLNFENPWFSSAETSHGTQAEAAAGRRICRLSEEGGCLRVPADGSNEKAVGHFLWPLFPSTRMNWSDNHSFGTTGREKDFGAQSAIMMTGFRLNLSPLKEPLGFVKLVEWLTAIFAFGSCGGFSGRNIISLFCGDGGNETLTANFHYPFRLSQVPLVEGNTTICNHSVTTTHMVGDSASSAEFFVGIAIVCFLYSMVALLVYLGYMHVYKDSDFGPIFDFVITAILVFLWLVCSSAWAKGLQNVKDATDTEGVSATLALCKGGNVTCEVTEFANLRTLNISVVFGYLNMFVWAGNAWFVYKETRWHSQKFSSPSGHGRQQVPAPI</sequence>
<dbReference type="GO" id="GO:0030672">
    <property type="term" value="C:synaptic vesicle membrane"/>
    <property type="evidence" value="ECO:0007669"/>
    <property type="project" value="TreeGrafter"/>
</dbReference>
<name>A0A2U9B2C2_SCOMX</name>
<evidence type="ECO:0000313" key="11">
    <source>
        <dbReference type="EMBL" id="AWO98017.1"/>
    </source>
</evidence>
<dbReference type="InterPro" id="IPR008253">
    <property type="entry name" value="Marvel"/>
</dbReference>
<accession>A0A2U9B2C2</accession>
<evidence type="ECO:0000256" key="3">
    <source>
        <dbReference type="ARBA" id="ARBA00022692"/>
    </source>
</evidence>
<dbReference type="STRING" id="52904.ENSSMAP00000000116"/>
<dbReference type="PANTHER" id="PTHR10306:SF33">
    <property type="entry name" value="SYNAPTOPHYSIN-LIKE 1"/>
    <property type="match status" value="1"/>
</dbReference>
<evidence type="ECO:0000259" key="10">
    <source>
        <dbReference type="PROSITE" id="PS51225"/>
    </source>
</evidence>
<feature type="transmembrane region" description="Helical" evidence="8">
    <location>
        <begin position="358"/>
        <end position="378"/>
    </location>
</feature>
<feature type="transmembrane region" description="Helical" evidence="8">
    <location>
        <begin position="261"/>
        <end position="283"/>
    </location>
</feature>